<proteinExistence type="predicted"/>
<keyword evidence="7" id="KW-1185">Reference proteome</keyword>
<dbReference type="OrthoDB" id="727118at2759"/>
<dbReference type="InterPro" id="IPR001680">
    <property type="entry name" value="WD40_rpt"/>
</dbReference>
<evidence type="ECO:0000256" key="4">
    <source>
        <dbReference type="SAM" id="Coils"/>
    </source>
</evidence>
<dbReference type="InterPro" id="IPR015943">
    <property type="entry name" value="WD40/YVTN_repeat-like_dom_sf"/>
</dbReference>
<evidence type="ECO:0008006" key="8">
    <source>
        <dbReference type="Google" id="ProtNLM"/>
    </source>
</evidence>
<gene>
    <name evidence="6" type="ORF">Poli38472_009058</name>
</gene>
<keyword evidence="1 3" id="KW-0853">WD repeat</keyword>
<feature type="coiled-coil region" evidence="4">
    <location>
        <begin position="9"/>
        <end position="36"/>
    </location>
</feature>
<feature type="region of interest" description="Disordered" evidence="5">
    <location>
        <begin position="64"/>
        <end position="84"/>
    </location>
</feature>
<evidence type="ECO:0000313" key="6">
    <source>
        <dbReference type="EMBL" id="TMW64891.1"/>
    </source>
</evidence>
<evidence type="ECO:0000256" key="3">
    <source>
        <dbReference type="PROSITE-ProRule" id="PRU00221"/>
    </source>
</evidence>
<dbReference type="CDD" id="cd00200">
    <property type="entry name" value="WD40"/>
    <property type="match status" value="1"/>
</dbReference>
<feature type="repeat" description="WD" evidence="3">
    <location>
        <begin position="452"/>
        <end position="493"/>
    </location>
</feature>
<dbReference type="EMBL" id="SPLM01000038">
    <property type="protein sequence ID" value="TMW64891.1"/>
    <property type="molecule type" value="Genomic_DNA"/>
</dbReference>
<protein>
    <recommendedName>
        <fullName evidence="8">Striatin N-terminal domain-containing protein</fullName>
    </recommendedName>
</protein>
<feature type="repeat" description="WD" evidence="3">
    <location>
        <begin position="302"/>
        <end position="334"/>
    </location>
</feature>
<dbReference type="InterPro" id="IPR051488">
    <property type="entry name" value="WD_repeat_striatin"/>
</dbReference>
<feature type="compositionally biased region" description="Polar residues" evidence="5">
    <location>
        <begin position="107"/>
        <end position="118"/>
    </location>
</feature>
<dbReference type="PROSITE" id="PS50294">
    <property type="entry name" value="WD_REPEATS_REGION"/>
    <property type="match status" value="3"/>
</dbReference>
<feature type="repeat" description="WD" evidence="3">
    <location>
        <begin position="410"/>
        <end position="451"/>
    </location>
</feature>
<evidence type="ECO:0000313" key="7">
    <source>
        <dbReference type="Proteomes" id="UP000794436"/>
    </source>
</evidence>
<keyword evidence="4" id="KW-0175">Coiled coil</keyword>
<organism evidence="6 7">
    <name type="scientific">Pythium oligandrum</name>
    <name type="common">Mycoparasitic fungus</name>
    <dbReference type="NCBI Taxonomy" id="41045"/>
    <lineage>
        <taxon>Eukaryota</taxon>
        <taxon>Sar</taxon>
        <taxon>Stramenopiles</taxon>
        <taxon>Oomycota</taxon>
        <taxon>Peronosporomycetes</taxon>
        <taxon>Pythiales</taxon>
        <taxon>Pythiaceae</taxon>
        <taxon>Pythium</taxon>
    </lineage>
</organism>
<accession>A0A8K1FJG3</accession>
<name>A0A8K1FJG3_PYTOL</name>
<comment type="caution">
    <text evidence="6">The sequence shown here is derived from an EMBL/GenBank/DDBJ whole genome shotgun (WGS) entry which is preliminary data.</text>
</comment>
<evidence type="ECO:0000256" key="1">
    <source>
        <dbReference type="ARBA" id="ARBA00022574"/>
    </source>
</evidence>
<reference evidence="6" key="1">
    <citation type="submission" date="2019-03" db="EMBL/GenBank/DDBJ databases">
        <title>Long read genome sequence of the mycoparasitic Pythium oligandrum ATCC 38472 isolated from sugarbeet rhizosphere.</title>
        <authorList>
            <person name="Gaulin E."/>
        </authorList>
    </citation>
    <scope>NUCLEOTIDE SEQUENCE</scope>
    <source>
        <strain evidence="6">ATCC 38472_TT</strain>
    </source>
</reference>
<dbReference type="SUPFAM" id="SSF50978">
    <property type="entry name" value="WD40 repeat-like"/>
    <property type="match status" value="1"/>
</dbReference>
<dbReference type="Gene3D" id="2.130.10.10">
    <property type="entry name" value="YVTN repeat-like/Quinoprotein amine dehydrogenase"/>
    <property type="match status" value="2"/>
</dbReference>
<evidence type="ECO:0000256" key="2">
    <source>
        <dbReference type="ARBA" id="ARBA00022737"/>
    </source>
</evidence>
<dbReference type="InterPro" id="IPR036322">
    <property type="entry name" value="WD40_repeat_dom_sf"/>
</dbReference>
<dbReference type="PRINTS" id="PR00320">
    <property type="entry name" value="GPROTEINBRPT"/>
</dbReference>
<feature type="repeat" description="WD" evidence="3">
    <location>
        <begin position="505"/>
        <end position="530"/>
    </location>
</feature>
<dbReference type="Pfam" id="PF00400">
    <property type="entry name" value="WD40"/>
    <property type="match status" value="6"/>
</dbReference>
<evidence type="ECO:0000256" key="5">
    <source>
        <dbReference type="SAM" id="MobiDB-lite"/>
    </source>
</evidence>
<dbReference type="Proteomes" id="UP000794436">
    <property type="component" value="Unassembled WGS sequence"/>
</dbReference>
<feature type="region of interest" description="Disordered" evidence="5">
    <location>
        <begin position="96"/>
        <end position="132"/>
    </location>
</feature>
<dbReference type="PANTHER" id="PTHR15653:SF0">
    <property type="entry name" value="CONNECTOR OF KINASE TO AP-1, ISOFORM E"/>
    <property type="match status" value="1"/>
</dbReference>
<sequence>MQMEDAHGYERLVKRVEELEERCRGQEAAHKALVLKVQQLEQLLQEKQPKLAEPAPVVTVEDSTKSLRGGLKKSSVVEGSSRTVTMRPPERVVTFHPSLPSPAESPKAQTRASCSGSGSFKALGSPRASTAPRFDAQARQSSGHRLSIGDSFHSQSQKNVKPQPLGLVTKAPFRPLKLKWKLLGHMDGVRSLSYHPTEPMMVTGGEDCTVRVWKIVDTTHGLASQRPSELDSILTLRAHTASVLAVSLVGLSHSSSSNNRGLLASSGRDGTICLHKLPQLERDTAEPRTFEEHHSFLSSRVERAHDDAVWDLHAHPRSPILFSAGADGVVKIWESGPEGLTAKSELRSVATHHRHASGHSYHDNLVPTSVTSVPSDAKSCAVGYTNGGLALFDVANGQLTQMVRPKDAESNGRDHQVNRVVAHPTMPLVVSGHLDRKIRMFDLRSGECIATIAAHLSAVSSVSFDSSGQYVASGGHDGSMRVWAIAERQCVFEQSVHRPKWAEAINSVSFHPTQTSVATAGADGLVKVFQ</sequence>
<keyword evidence="2" id="KW-0677">Repeat</keyword>
<dbReference type="AlphaFoldDB" id="A0A8K1FJG3"/>
<dbReference type="PROSITE" id="PS50082">
    <property type="entry name" value="WD_REPEATS_2"/>
    <property type="match status" value="5"/>
</dbReference>
<dbReference type="InterPro" id="IPR020472">
    <property type="entry name" value="WD40_PAC1"/>
</dbReference>
<feature type="repeat" description="WD" evidence="3">
    <location>
        <begin position="182"/>
        <end position="215"/>
    </location>
</feature>
<dbReference type="SMART" id="SM00320">
    <property type="entry name" value="WD40"/>
    <property type="match status" value="6"/>
</dbReference>
<dbReference type="PANTHER" id="PTHR15653">
    <property type="entry name" value="STRIATIN"/>
    <property type="match status" value="1"/>
</dbReference>